<keyword evidence="2" id="KW-1185">Reference proteome</keyword>
<accession>A0A058ZC74</accession>
<sequence>MDFLLTAALGNTWAHAVNTRLSVDYSLAGPSGIAPSAGDRPTARLSAPRRWIDVAKSPVAPHARSTYVITDRGFDIGS</sequence>
<evidence type="ECO:0000313" key="1">
    <source>
        <dbReference type="EMBL" id="KCV71037.1"/>
    </source>
</evidence>
<dbReference type="RefSeq" id="XP_009494160.1">
    <property type="nucleotide sequence ID" value="XM_009495885.1"/>
</dbReference>
<dbReference type="GeneID" id="20526710"/>
<dbReference type="Proteomes" id="UP000030693">
    <property type="component" value="Unassembled WGS sequence"/>
</dbReference>
<dbReference type="InterPro" id="IPR027417">
    <property type="entry name" value="P-loop_NTPase"/>
</dbReference>
<organism evidence="1">
    <name type="scientific">Fonticula alba</name>
    <name type="common">Slime mold</name>
    <dbReference type="NCBI Taxonomy" id="691883"/>
    <lineage>
        <taxon>Eukaryota</taxon>
        <taxon>Rotosphaerida</taxon>
        <taxon>Fonticulaceae</taxon>
        <taxon>Fonticula</taxon>
    </lineage>
</organism>
<proteinExistence type="predicted"/>
<dbReference type="AlphaFoldDB" id="A0A058ZC74"/>
<gene>
    <name evidence="1" type="ORF">H696_01985</name>
</gene>
<dbReference type="OrthoDB" id="5957327at2759"/>
<dbReference type="Gene3D" id="3.40.50.300">
    <property type="entry name" value="P-loop containing nucleotide triphosphate hydrolases"/>
    <property type="match status" value="1"/>
</dbReference>
<name>A0A058ZC74_FONAL</name>
<evidence type="ECO:0000313" key="2">
    <source>
        <dbReference type="Proteomes" id="UP000030693"/>
    </source>
</evidence>
<reference evidence="1" key="1">
    <citation type="submission" date="2013-04" db="EMBL/GenBank/DDBJ databases">
        <title>The Genome Sequence of Fonticula alba ATCC 38817.</title>
        <authorList>
            <consortium name="The Broad Institute Genomics Platform"/>
            <person name="Russ C."/>
            <person name="Cuomo C."/>
            <person name="Burger G."/>
            <person name="Gray M.W."/>
            <person name="Holland P.W.H."/>
            <person name="King N."/>
            <person name="Lang F.B.F."/>
            <person name="Roger A.J."/>
            <person name="Ruiz-Trillo I."/>
            <person name="Brown M."/>
            <person name="Walker B."/>
            <person name="Young S."/>
            <person name="Zeng Q."/>
            <person name="Gargeya S."/>
            <person name="Fitzgerald M."/>
            <person name="Haas B."/>
            <person name="Abouelleil A."/>
            <person name="Allen A.W."/>
            <person name="Alvarado L."/>
            <person name="Arachchi H.M."/>
            <person name="Berlin A.M."/>
            <person name="Chapman S.B."/>
            <person name="Gainer-Dewar J."/>
            <person name="Goldberg J."/>
            <person name="Griggs A."/>
            <person name="Gujja S."/>
            <person name="Hansen M."/>
            <person name="Howarth C."/>
            <person name="Imamovic A."/>
            <person name="Ireland A."/>
            <person name="Larimer J."/>
            <person name="McCowan C."/>
            <person name="Murphy C."/>
            <person name="Pearson M."/>
            <person name="Poon T.W."/>
            <person name="Priest M."/>
            <person name="Roberts A."/>
            <person name="Saif S."/>
            <person name="Shea T."/>
            <person name="Sisk P."/>
            <person name="Sykes S."/>
            <person name="Wortman J."/>
            <person name="Nusbaum C."/>
            <person name="Birren B."/>
        </authorList>
    </citation>
    <scope>NUCLEOTIDE SEQUENCE [LARGE SCALE GENOMIC DNA]</scope>
    <source>
        <strain evidence="1">ATCC 38817</strain>
    </source>
</reference>
<protein>
    <submittedName>
        <fullName evidence="1">Uncharacterized protein</fullName>
    </submittedName>
</protein>
<dbReference type="EMBL" id="KB932203">
    <property type="protein sequence ID" value="KCV71037.1"/>
    <property type="molecule type" value="Genomic_DNA"/>
</dbReference>